<dbReference type="RefSeq" id="XP_020828706.1">
    <property type="nucleotide sequence ID" value="XM_020973047.1"/>
</dbReference>
<evidence type="ECO:0000313" key="23">
    <source>
        <dbReference type="RefSeq" id="XP_020828706.1"/>
    </source>
</evidence>
<dbReference type="PROSITE" id="PS50227">
    <property type="entry name" value="G_PROTEIN_RECEP_F2_3"/>
    <property type="match status" value="1"/>
</dbReference>
<feature type="signal peptide" evidence="17">
    <location>
        <begin position="1"/>
        <end position="23"/>
    </location>
</feature>
<evidence type="ECO:0000256" key="8">
    <source>
        <dbReference type="ARBA" id="ARBA00023040"/>
    </source>
</evidence>
<dbReference type="SUPFAM" id="SSF52058">
    <property type="entry name" value="L domain-like"/>
    <property type="match status" value="1"/>
</dbReference>
<dbReference type="GeneID" id="110198666"/>
<keyword evidence="7 16" id="KW-1133">Transmembrane helix</keyword>
<keyword evidence="8" id="KW-0297">G-protein coupled receptor</keyword>
<dbReference type="InterPro" id="IPR058808">
    <property type="entry name" value="GAIN_ADGRA2/3"/>
</dbReference>
<dbReference type="InterPro" id="IPR017981">
    <property type="entry name" value="GPCR_2-like_7TM"/>
</dbReference>
<evidence type="ECO:0000256" key="17">
    <source>
        <dbReference type="SAM" id="SignalP"/>
    </source>
</evidence>
<dbReference type="InterPro" id="IPR017983">
    <property type="entry name" value="GPCR_2_secretin-like_CS"/>
</dbReference>
<evidence type="ECO:0000259" key="19">
    <source>
        <dbReference type="PROSITE" id="PS50227"/>
    </source>
</evidence>
<dbReference type="SMART" id="SM00369">
    <property type="entry name" value="LRR_TYP"/>
    <property type="match status" value="3"/>
</dbReference>
<evidence type="ECO:0000256" key="11">
    <source>
        <dbReference type="ARBA" id="ARBA00023170"/>
    </source>
</evidence>
<dbReference type="Gene3D" id="2.60.40.10">
    <property type="entry name" value="Immunoglobulins"/>
    <property type="match status" value="1"/>
</dbReference>
<protein>
    <submittedName>
        <fullName evidence="23">Adhesion G protein-coupled receptor A1 isoform X1</fullName>
    </submittedName>
</protein>
<evidence type="ECO:0000256" key="2">
    <source>
        <dbReference type="ARBA" id="ARBA00007343"/>
    </source>
</evidence>
<feature type="transmembrane region" description="Helical" evidence="16">
    <location>
        <begin position="866"/>
        <end position="886"/>
    </location>
</feature>
<accession>A0A6P5JC29</accession>
<dbReference type="PROSITE" id="PS51450">
    <property type="entry name" value="LRR"/>
    <property type="match status" value="1"/>
</dbReference>
<dbReference type="SMART" id="SM00082">
    <property type="entry name" value="LRRCT"/>
    <property type="match status" value="1"/>
</dbReference>
<feature type="domain" description="GAIN-B" evidence="18">
    <location>
        <begin position="572"/>
        <end position="738"/>
    </location>
</feature>
<dbReference type="InParanoid" id="A0A6P5JC29"/>
<dbReference type="FunFam" id="3.80.10.10:FF:000287">
    <property type="entry name" value="adhesion G protein-coupled receptor A3"/>
    <property type="match status" value="1"/>
</dbReference>
<keyword evidence="5 17" id="KW-0732">Signal</keyword>
<dbReference type="Pfam" id="PF00002">
    <property type="entry name" value="7tm_2"/>
    <property type="match status" value="1"/>
</dbReference>
<feature type="region of interest" description="Disordered" evidence="15">
    <location>
        <begin position="1188"/>
        <end position="1232"/>
    </location>
</feature>
<comment type="similarity">
    <text evidence="2">Belongs to the G-protein coupled receptor 2 family. Adhesion G-protein coupled receptor (ADGR) subfamily.</text>
</comment>
<dbReference type="PANTHER" id="PTHR45930">
    <property type="entry name" value="G-PROTEIN COUPLED RECEPTOR 124-LIKE PROTEIN"/>
    <property type="match status" value="1"/>
</dbReference>
<dbReference type="Gene3D" id="3.80.10.10">
    <property type="entry name" value="Ribonuclease Inhibitor"/>
    <property type="match status" value="2"/>
</dbReference>
<dbReference type="InterPro" id="IPR001611">
    <property type="entry name" value="Leu-rich_rpt"/>
</dbReference>
<evidence type="ECO:0000256" key="6">
    <source>
        <dbReference type="ARBA" id="ARBA00022737"/>
    </source>
</evidence>
<dbReference type="PROSITE" id="PS00650">
    <property type="entry name" value="G_PROTEIN_RECEP_F2_2"/>
    <property type="match status" value="1"/>
</dbReference>
<dbReference type="PROSITE" id="PS50221">
    <property type="entry name" value="GAIN_B"/>
    <property type="match status" value="1"/>
</dbReference>
<evidence type="ECO:0000256" key="10">
    <source>
        <dbReference type="ARBA" id="ARBA00023157"/>
    </source>
</evidence>
<dbReference type="InterPro" id="IPR003599">
    <property type="entry name" value="Ig_sub"/>
</dbReference>
<feature type="domain" description="Ig-like" evidence="21">
    <location>
        <begin position="234"/>
        <end position="332"/>
    </location>
</feature>
<reference evidence="23" key="1">
    <citation type="submission" date="2025-08" db="UniProtKB">
        <authorList>
            <consortium name="RefSeq"/>
        </authorList>
    </citation>
    <scope>IDENTIFICATION</scope>
    <source>
        <tissue evidence="23">Spleen</tissue>
    </source>
</reference>
<dbReference type="SUPFAM" id="SSF48726">
    <property type="entry name" value="Immunoglobulin"/>
    <property type="match status" value="1"/>
</dbReference>
<dbReference type="InterPro" id="IPR032675">
    <property type="entry name" value="LRR_dom_sf"/>
</dbReference>
<dbReference type="InterPro" id="IPR013783">
    <property type="entry name" value="Ig-like_fold"/>
</dbReference>
<evidence type="ECO:0000256" key="7">
    <source>
        <dbReference type="ARBA" id="ARBA00022989"/>
    </source>
</evidence>
<evidence type="ECO:0000256" key="1">
    <source>
        <dbReference type="ARBA" id="ARBA00004141"/>
    </source>
</evidence>
<dbReference type="InterPro" id="IPR007110">
    <property type="entry name" value="Ig-like_dom"/>
</dbReference>
<dbReference type="Pfam" id="PF26588">
    <property type="entry name" value="GAIN_ADGRA3"/>
    <property type="match status" value="1"/>
</dbReference>
<keyword evidence="4 16" id="KW-0812">Transmembrane</keyword>
<keyword evidence="6" id="KW-0677">Repeat</keyword>
<feature type="domain" description="G-protein coupled receptors family 2 profile 1" evidence="19">
    <location>
        <begin position="315"/>
        <end position="409"/>
    </location>
</feature>
<gene>
    <name evidence="23" type="primary">ADGRA1</name>
</gene>
<evidence type="ECO:0000259" key="18">
    <source>
        <dbReference type="PROSITE" id="PS50221"/>
    </source>
</evidence>
<dbReference type="InterPro" id="IPR013098">
    <property type="entry name" value="Ig_I-set"/>
</dbReference>
<feature type="domain" description="G-protein coupled receptors family 2 profile 2" evidence="20">
    <location>
        <begin position="748"/>
        <end position="1045"/>
    </location>
</feature>
<dbReference type="GO" id="GO:0005886">
    <property type="term" value="C:plasma membrane"/>
    <property type="evidence" value="ECO:0007669"/>
    <property type="project" value="TreeGrafter"/>
</dbReference>
<evidence type="ECO:0000256" key="4">
    <source>
        <dbReference type="ARBA" id="ARBA00022692"/>
    </source>
</evidence>
<dbReference type="InterPro" id="IPR000832">
    <property type="entry name" value="GPCR_2_secretin-like"/>
</dbReference>
<feature type="transmembrane region" description="Helical" evidence="16">
    <location>
        <begin position="784"/>
        <end position="804"/>
    </location>
</feature>
<keyword evidence="10" id="KW-1015">Disulfide bond</keyword>
<dbReference type="InterPro" id="IPR057244">
    <property type="entry name" value="GAIN_B"/>
</dbReference>
<evidence type="ECO:0000256" key="16">
    <source>
        <dbReference type="SAM" id="Phobius"/>
    </source>
</evidence>
<dbReference type="KEGG" id="pcw:110198666"/>
<feature type="transmembrane region" description="Helical" evidence="16">
    <location>
        <begin position="810"/>
        <end position="832"/>
    </location>
</feature>
<sequence>MAPGAAPALHLFLALSLSGLGATSRYCPELPLDGCLCTSERAQGPGRRELRIRVACAGGDLVATPQPELLPRWTVSLILTHNKILGVKSGAFLGLPSLERLDLKANLISVVEPRAFLGLPQLKRLDLSNNRIGCLTPQVFAGLSSLHKLNLSGNIFSSLMYGLFSELLSLKVLHFGTDSLICDCHLRWVSEWAKNASVRLAEDTACAYPAVLRGRPLHSLREDQLTCAGPLELPLFQLIPSQSQVVFHGDRLPFQCTATLVDNTTQAHWYHNGRLIETDEAQGMFVKESVIHDCSLITRELTLSSIGTDAAGSWECRVSNRYGNKTKGVEITVLETTAPYCPAERTWMKQGDFRWPRTLAGVTASRPCLPFSLSLVSLHNGPEEPRAWRGCGQSGHWDVADLSECPPPQEVTRELLAFATMYINATNAREFSLQLAAYTQGTSKFAGKMDVIHLAQMMEKLLAFVDEVKELGDALVQISSNLMLVDDHVLWAAQNEDKACTRILRCMEHLADQALSLGARAVSKVSPNIAMEAFVIQPSSFRGMSCIIFQKVPGEGSLHPEETLNFKCDSSGALWDGWTNLPAKNAASADGVTVIASVHLPQPAPFAGAPARQSVDNSTCKLKLIVFRNGKLFPSSISGHWSSLAAVGRRRSVATPAVFAQIDGCNLSSLSAPVIIGLRPWAPGLAPVAATWDFDLLAGHGGWRGDRCNLVGSAGDLLTLQCLHWGHFAVLMDLKTVLSLPEDPGEFLHPVVYACTAVMLLCLFASILTYIVHHSTIRISRKGWHMLLNFSFHTALTFAVFAGGINRTQYPIVCQAVGITLHYSTLSTMLWIGVTARNIYKQVTKKASQGPGGEQPPYPKQPLLRFYLISGGVPLIICGITAATNIKNYGPDSDGAPYCWMAWEPSLGAFYGPVAFIVLVTCVYFLCTYVQLRRHPERKYELKERREEQQRLAVPEASHGHLGDPGAGPAAACSMISASLLENEHSFKAQLRAAAFTLFLFLATWTFGALAVSQGPFLDMIFSCLYGAFCVTLGLFILIHHCAKREDVWHCWWSCCPSRRNTYAMQVHARAQVNANGDAQIHTPCLQDSPCLSKAGGFSHSPVGPCKLTNLHAAQNHVNCLSPVTPCCAKMHCEQLMEDEAHIHVHREDAFRSNTHLHRCLKSRAKPRYFSRHRAAAAEREYAYHIPSSLDGGSIRSSHTDSPHSTHEGQPVHHRSCCGQNDPFPTINQPESSDASTVMCSCAQMSEGELVPRAAHFEMHPRTQALPCNTATHNGLPTGNLEEAMVYCPDSTGNIKTGPWRNETTV</sequence>
<evidence type="ECO:0000259" key="20">
    <source>
        <dbReference type="PROSITE" id="PS50261"/>
    </source>
</evidence>
<keyword evidence="13" id="KW-0807">Transducer</keyword>
<evidence type="ECO:0000256" key="3">
    <source>
        <dbReference type="ARBA" id="ARBA00022614"/>
    </source>
</evidence>
<keyword evidence="22" id="KW-1185">Reference proteome</keyword>
<dbReference type="CTD" id="84435"/>
<evidence type="ECO:0000313" key="22">
    <source>
        <dbReference type="Proteomes" id="UP000515140"/>
    </source>
</evidence>
<evidence type="ECO:0000256" key="12">
    <source>
        <dbReference type="ARBA" id="ARBA00023180"/>
    </source>
</evidence>
<dbReference type="SUPFAM" id="SSF111418">
    <property type="entry name" value="Hormone receptor domain"/>
    <property type="match status" value="1"/>
</dbReference>
<dbReference type="CDD" id="cd16000">
    <property type="entry name" value="7tmB2_GPR123"/>
    <property type="match status" value="1"/>
</dbReference>
<evidence type="ECO:0000256" key="9">
    <source>
        <dbReference type="ARBA" id="ARBA00023136"/>
    </source>
</evidence>
<dbReference type="InterPro" id="IPR051963">
    <property type="entry name" value="Adhesion_GPCR_A"/>
</dbReference>
<dbReference type="Pfam" id="PF13855">
    <property type="entry name" value="LRR_8"/>
    <property type="match status" value="1"/>
</dbReference>
<dbReference type="InterPro" id="IPR036179">
    <property type="entry name" value="Ig-like_dom_sf"/>
</dbReference>
<keyword evidence="12" id="KW-0325">Glycoprotein</keyword>
<name>A0A6P5JC29_PHACI</name>
<evidence type="ECO:0000256" key="5">
    <source>
        <dbReference type="ARBA" id="ARBA00022729"/>
    </source>
</evidence>
<feature type="compositionally biased region" description="Basic and acidic residues" evidence="15">
    <location>
        <begin position="1198"/>
        <end position="1211"/>
    </location>
</feature>
<dbReference type="InterPro" id="IPR000483">
    <property type="entry name" value="Cys-rich_flank_reg_C"/>
</dbReference>
<feature type="chain" id="PRO_5027758985" evidence="17">
    <location>
        <begin position="24"/>
        <end position="1306"/>
    </location>
</feature>
<keyword evidence="3" id="KW-0433">Leucine-rich repeat</keyword>
<dbReference type="PROSITE" id="PS50835">
    <property type="entry name" value="IG_LIKE"/>
    <property type="match status" value="1"/>
</dbReference>
<feature type="transmembrane region" description="Helical" evidence="16">
    <location>
        <begin position="906"/>
        <end position="930"/>
    </location>
</feature>
<dbReference type="InterPro" id="IPR036445">
    <property type="entry name" value="GPCR_2_extracell_dom_sf"/>
</dbReference>
<dbReference type="InterPro" id="IPR046338">
    <property type="entry name" value="GAIN_dom_sf"/>
</dbReference>
<evidence type="ECO:0000259" key="21">
    <source>
        <dbReference type="PROSITE" id="PS50835"/>
    </source>
</evidence>
<dbReference type="Proteomes" id="UP000515140">
    <property type="component" value="Unplaced"/>
</dbReference>
<keyword evidence="14" id="KW-0393">Immunoglobulin domain</keyword>
<keyword evidence="9 16" id="KW-0472">Membrane</keyword>
<feature type="transmembrane region" description="Helical" evidence="16">
    <location>
        <begin position="993"/>
        <end position="1014"/>
    </location>
</feature>
<evidence type="ECO:0000256" key="15">
    <source>
        <dbReference type="SAM" id="MobiDB-lite"/>
    </source>
</evidence>
<evidence type="ECO:0000256" key="14">
    <source>
        <dbReference type="ARBA" id="ARBA00023319"/>
    </source>
</evidence>
<dbReference type="Gene3D" id="1.20.1070.10">
    <property type="entry name" value="Rhodopsin 7-helix transmembrane proteins"/>
    <property type="match status" value="1"/>
</dbReference>
<dbReference type="Gene3D" id="2.60.220.50">
    <property type="match status" value="1"/>
</dbReference>
<dbReference type="GO" id="GO:0014069">
    <property type="term" value="C:postsynaptic density"/>
    <property type="evidence" value="ECO:0007669"/>
    <property type="project" value="TreeGrafter"/>
</dbReference>
<dbReference type="Pfam" id="PF07679">
    <property type="entry name" value="I-set"/>
    <property type="match status" value="1"/>
</dbReference>
<dbReference type="SMART" id="SM00409">
    <property type="entry name" value="IG"/>
    <property type="match status" value="1"/>
</dbReference>
<organism evidence="22 23">
    <name type="scientific">Phascolarctos cinereus</name>
    <name type="common">Koala</name>
    <dbReference type="NCBI Taxonomy" id="38626"/>
    <lineage>
        <taxon>Eukaryota</taxon>
        <taxon>Metazoa</taxon>
        <taxon>Chordata</taxon>
        <taxon>Craniata</taxon>
        <taxon>Vertebrata</taxon>
        <taxon>Euteleostomi</taxon>
        <taxon>Mammalia</taxon>
        <taxon>Metatheria</taxon>
        <taxon>Diprotodontia</taxon>
        <taxon>Phascolarctidae</taxon>
        <taxon>Phascolarctos</taxon>
    </lineage>
</organism>
<comment type="subcellular location">
    <subcellularLocation>
        <location evidence="1">Membrane</location>
        <topology evidence="1">Multi-pass membrane protein</topology>
    </subcellularLocation>
</comment>
<dbReference type="InterPro" id="IPR001879">
    <property type="entry name" value="GPCR_2_extracellular_dom"/>
</dbReference>
<dbReference type="GO" id="GO:0098978">
    <property type="term" value="C:glutamatergic synapse"/>
    <property type="evidence" value="ECO:0007669"/>
    <property type="project" value="TreeGrafter"/>
</dbReference>
<dbReference type="GO" id="GO:0007166">
    <property type="term" value="P:cell surface receptor signaling pathway"/>
    <property type="evidence" value="ECO:0007669"/>
    <property type="project" value="InterPro"/>
</dbReference>
<dbReference type="PROSITE" id="PS50261">
    <property type="entry name" value="G_PROTEIN_RECEP_F2_4"/>
    <property type="match status" value="1"/>
</dbReference>
<feature type="transmembrane region" description="Helical" evidence="16">
    <location>
        <begin position="1020"/>
        <end position="1039"/>
    </location>
</feature>
<evidence type="ECO:0000256" key="13">
    <source>
        <dbReference type="ARBA" id="ARBA00023224"/>
    </source>
</evidence>
<dbReference type="PANTHER" id="PTHR45930:SF3">
    <property type="entry name" value="ADHESION G PROTEIN-COUPLED RECEPTOR A1"/>
    <property type="match status" value="1"/>
</dbReference>
<proteinExistence type="inferred from homology"/>
<dbReference type="GO" id="GO:0004930">
    <property type="term" value="F:G protein-coupled receptor activity"/>
    <property type="evidence" value="ECO:0007669"/>
    <property type="project" value="UniProtKB-KW"/>
</dbReference>
<dbReference type="InterPro" id="IPR003591">
    <property type="entry name" value="Leu-rich_rpt_typical-subtyp"/>
</dbReference>
<feature type="transmembrane region" description="Helical" evidence="16">
    <location>
        <begin position="751"/>
        <end position="772"/>
    </location>
</feature>
<keyword evidence="11 23" id="KW-0675">Receptor</keyword>